<comment type="caution">
    <text evidence="2">The sequence shown here is derived from an EMBL/GenBank/DDBJ whole genome shotgun (WGS) entry which is preliminary data.</text>
</comment>
<dbReference type="Proteomes" id="UP001597452">
    <property type="component" value="Unassembled WGS sequence"/>
</dbReference>
<evidence type="ECO:0000256" key="1">
    <source>
        <dbReference type="SAM" id="Phobius"/>
    </source>
</evidence>
<keyword evidence="1" id="KW-0472">Membrane</keyword>
<gene>
    <name evidence="2" type="ORF">ACFSW4_08030</name>
</gene>
<keyword evidence="1" id="KW-0812">Transmembrane</keyword>
<feature type="transmembrane region" description="Helical" evidence="1">
    <location>
        <begin position="206"/>
        <end position="226"/>
    </location>
</feature>
<proteinExistence type="predicted"/>
<sequence length="240" mass="27790">MWKEAINLALFEWKIDWFNRILHQILLLAALLVFSYATYESIIDDGGWGLDVIYFAFFVWGFGWLTPKDFQYQKVSSHTYASPVFFMLHKLPIQNSTLIKSRFIIFYINALPILVLFFIGLYFLPILKNVFTIEGYLAFALMWASLGLSLSAIYPASDLGDRNVTNSKLIFIFIGIWITLSILIIPTYIFYDDGLINLTIDIANQWPLVVSIISVLIIPVSNWAWIRYANSKLKLEDFEL</sequence>
<dbReference type="RefSeq" id="WP_377328565.1">
    <property type="nucleotide sequence ID" value="NZ_JBHUMZ010000019.1"/>
</dbReference>
<keyword evidence="3" id="KW-1185">Reference proteome</keyword>
<feature type="transmembrane region" description="Helical" evidence="1">
    <location>
        <begin position="21"/>
        <end position="39"/>
    </location>
</feature>
<dbReference type="EMBL" id="JBHUMZ010000019">
    <property type="protein sequence ID" value="MFD2638807.1"/>
    <property type="molecule type" value="Genomic_DNA"/>
</dbReference>
<feature type="transmembrane region" description="Helical" evidence="1">
    <location>
        <begin position="169"/>
        <end position="191"/>
    </location>
</feature>
<reference evidence="3" key="1">
    <citation type="journal article" date="2019" name="Int. J. Syst. Evol. Microbiol.">
        <title>The Global Catalogue of Microorganisms (GCM) 10K type strain sequencing project: providing services to taxonomists for standard genome sequencing and annotation.</title>
        <authorList>
            <consortium name="The Broad Institute Genomics Platform"/>
            <consortium name="The Broad Institute Genome Sequencing Center for Infectious Disease"/>
            <person name="Wu L."/>
            <person name="Ma J."/>
        </authorList>
    </citation>
    <scope>NUCLEOTIDE SEQUENCE [LARGE SCALE GENOMIC DNA]</scope>
    <source>
        <strain evidence="3">TISTR 1571</strain>
    </source>
</reference>
<feature type="transmembrane region" description="Helical" evidence="1">
    <location>
        <begin position="104"/>
        <end position="124"/>
    </location>
</feature>
<evidence type="ECO:0000313" key="2">
    <source>
        <dbReference type="EMBL" id="MFD2638807.1"/>
    </source>
</evidence>
<accession>A0ABW5QAL9</accession>
<evidence type="ECO:0008006" key="4">
    <source>
        <dbReference type="Google" id="ProtNLM"/>
    </source>
</evidence>
<name>A0ABW5QAL9_9BACI</name>
<organism evidence="2 3">
    <name type="scientific">Piscibacillus salipiscarius</name>
    <dbReference type="NCBI Taxonomy" id="299480"/>
    <lineage>
        <taxon>Bacteria</taxon>
        <taxon>Bacillati</taxon>
        <taxon>Bacillota</taxon>
        <taxon>Bacilli</taxon>
        <taxon>Bacillales</taxon>
        <taxon>Bacillaceae</taxon>
        <taxon>Piscibacillus</taxon>
    </lineage>
</organism>
<evidence type="ECO:0000313" key="3">
    <source>
        <dbReference type="Proteomes" id="UP001597452"/>
    </source>
</evidence>
<keyword evidence="1" id="KW-1133">Transmembrane helix</keyword>
<feature type="transmembrane region" description="Helical" evidence="1">
    <location>
        <begin position="136"/>
        <end position="157"/>
    </location>
</feature>
<feature type="transmembrane region" description="Helical" evidence="1">
    <location>
        <begin position="45"/>
        <end position="65"/>
    </location>
</feature>
<protein>
    <recommendedName>
        <fullName evidence="4">ABC transporter permease</fullName>
    </recommendedName>
</protein>